<dbReference type="Pfam" id="PF00534">
    <property type="entry name" value="Glycos_transf_1"/>
    <property type="match status" value="2"/>
</dbReference>
<comment type="caution">
    <text evidence="4">The sequence shown here is derived from an EMBL/GenBank/DDBJ whole genome shotgun (WGS) entry which is preliminary data.</text>
</comment>
<feature type="domain" description="Glycosyltransferase subfamily 4-like N-terminal" evidence="3">
    <location>
        <begin position="18"/>
        <end position="194"/>
    </location>
</feature>
<dbReference type="Pfam" id="PF13439">
    <property type="entry name" value="Glyco_transf_4"/>
    <property type="match status" value="1"/>
</dbReference>
<evidence type="ECO:0000256" key="1">
    <source>
        <dbReference type="ARBA" id="ARBA00022679"/>
    </source>
</evidence>
<feature type="domain" description="Glycosyl transferase family 1" evidence="2">
    <location>
        <begin position="223"/>
        <end position="380"/>
    </location>
</feature>
<sequence length="838" mass="91691">MRILLDLQGVQGESRRRGIGRYSLSLALAVARNRRGHDLHLLLNGAFPESIDQIRRAFEGVVTRANIHVFHVPLPVFQREPGNEARRQRAEIIREAAIATLRPDIVHLSSLFEGFADNAVGSVNQHCRVPTIVTLYDMIPLMNANVYLEGNTRYRDFYYGKLEHLSRADALVAISETSAAEAHEVAGFPEERIFNISAACDGAFQKLAPSDPQRASIRAAFGLNKGIVLYTGGADRRKNLDRLVQAYAGLDALTRATHQLVFAGHMPGPQVAELKRLAAEASLGEQELVFTDYITDQQLIALYNECSLFVFSSWHEGFGLPVLEAMACGAPVVASDASSIREIATDKTALFDPQDVASISERMAHFLNSPEETERLRRYSLERAKAFSWGQVAERFLDACEHVAALGLERISPTHAMERAVARLGSMQGSSVGEKLAAADGLDRSCADDLQLLVDVTELAEKDLRTGIQRVTRAVLAEWGRSPVAGYRLQLVRLDRNTGLYVCANRYAATLLGIESQADVPAICHAGDVFLGLDLVGSGVKAGSEWFAHLRRNGVKVSFVVYDILPVRHPQWWPGGGGQHHEAWLREILACADQLICISQAVADDVRAWMQESEVQSHALIEWFHLGADLDGSIPSKGLPDEAGHILTRLAAAPSFLMVGTIEPRKGHEAVLAAFDALWAKGHDVNLVIIGRKGWLVDTVCRKLAEHPRRGQQLFWLENASDEFLDVVYAKSSCLMAASEGEGFGLPLIEAAQRGLPIIARDIPVFREVAGPHAHYFGGVGDAPIAAAVDEWLALHAEDTHPRSDGLPWLTWAQSASQLKDVLLRPEGAGDTSAPGRT</sequence>
<dbReference type="PANTHER" id="PTHR46401">
    <property type="entry name" value="GLYCOSYLTRANSFERASE WBBK-RELATED"/>
    <property type="match status" value="1"/>
</dbReference>
<evidence type="ECO:0000313" key="4">
    <source>
        <dbReference type="EMBL" id="MDN8669522.1"/>
    </source>
</evidence>
<keyword evidence="5" id="KW-1185">Reference proteome</keyword>
<gene>
    <name evidence="4" type="ORF">Q0S36_09280</name>
</gene>
<reference evidence="4" key="1">
    <citation type="submission" date="2023-07" db="EMBL/GenBank/DDBJ databases">
        <title>Stenotrophomonas isolates from soil.</title>
        <authorList>
            <person name="Sharma V."/>
            <person name="Zur-Pinska J."/>
            <person name="Hay A.G."/>
        </authorList>
    </citation>
    <scope>NUCLEOTIDE SEQUENCE</scope>
    <source>
        <strain evidence="4">C2</strain>
    </source>
</reference>
<keyword evidence="1" id="KW-0808">Transferase</keyword>
<proteinExistence type="predicted"/>
<organism evidence="4 5">
    <name type="scientific">Stenotrophomonas indicatrix</name>
    <dbReference type="NCBI Taxonomy" id="2045451"/>
    <lineage>
        <taxon>Bacteria</taxon>
        <taxon>Pseudomonadati</taxon>
        <taxon>Pseudomonadota</taxon>
        <taxon>Gammaproteobacteria</taxon>
        <taxon>Lysobacterales</taxon>
        <taxon>Lysobacteraceae</taxon>
        <taxon>Stenotrophomonas</taxon>
    </lineage>
</organism>
<dbReference type="CDD" id="cd03809">
    <property type="entry name" value="GT4_MtfB-like"/>
    <property type="match status" value="2"/>
</dbReference>
<protein>
    <submittedName>
        <fullName evidence="4">Glycosyltransferase family 1 protein</fullName>
    </submittedName>
</protein>
<dbReference type="SUPFAM" id="SSF53756">
    <property type="entry name" value="UDP-Glycosyltransferase/glycogen phosphorylase"/>
    <property type="match status" value="2"/>
</dbReference>
<dbReference type="InterPro" id="IPR028098">
    <property type="entry name" value="Glyco_trans_4-like_N"/>
</dbReference>
<dbReference type="Gene3D" id="3.40.50.2000">
    <property type="entry name" value="Glycogen Phosphorylase B"/>
    <property type="match status" value="3"/>
</dbReference>
<dbReference type="RefSeq" id="WP_099841858.1">
    <property type="nucleotide sequence ID" value="NZ_CBCSJV010000032.1"/>
</dbReference>
<name>A0ABT8QC94_9GAMM</name>
<evidence type="ECO:0000259" key="3">
    <source>
        <dbReference type="Pfam" id="PF13439"/>
    </source>
</evidence>
<dbReference type="Proteomes" id="UP001174315">
    <property type="component" value="Unassembled WGS sequence"/>
</dbReference>
<dbReference type="PANTHER" id="PTHR46401:SF2">
    <property type="entry name" value="GLYCOSYLTRANSFERASE WBBK-RELATED"/>
    <property type="match status" value="1"/>
</dbReference>
<evidence type="ECO:0000259" key="2">
    <source>
        <dbReference type="Pfam" id="PF00534"/>
    </source>
</evidence>
<feature type="domain" description="Glycosyl transferase family 1" evidence="2">
    <location>
        <begin position="655"/>
        <end position="793"/>
    </location>
</feature>
<accession>A0ABT8QC94</accession>
<evidence type="ECO:0000313" key="5">
    <source>
        <dbReference type="Proteomes" id="UP001174315"/>
    </source>
</evidence>
<dbReference type="InterPro" id="IPR001296">
    <property type="entry name" value="Glyco_trans_1"/>
</dbReference>
<dbReference type="EMBL" id="JAUKNN010000018">
    <property type="protein sequence ID" value="MDN8669522.1"/>
    <property type="molecule type" value="Genomic_DNA"/>
</dbReference>